<evidence type="ECO:0000256" key="2">
    <source>
        <dbReference type="ARBA" id="ARBA00005811"/>
    </source>
</evidence>
<evidence type="ECO:0000313" key="9">
    <source>
        <dbReference type="EMBL" id="TCI09845.1"/>
    </source>
</evidence>
<accession>A0A4R0YPM9</accession>
<dbReference type="RefSeq" id="WP_131407297.1">
    <property type="nucleotide sequence ID" value="NZ_SJTG01000002.1"/>
</dbReference>
<feature type="transmembrane region" description="Helical" evidence="8">
    <location>
        <begin position="12"/>
        <end position="32"/>
    </location>
</feature>
<keyword evidence="6 8" id="KW-0472">Membrane</keyword>
<evidence type="ECO:0000256" key="1">
    <source>
        <dbReference type="ARBA" id="ARBA00004162"/>
    </source>
</evidence>
<evidence type="ECO:0000256" key="7">
    <source>
        <dbReference type="RuleBase" id="RU003879"/>
    </source>
</evidence>
<dbReference type="InterPro" id="IPR003400">
    <property type="entry name" value="ExbD"/>
</dbReference>
<sequence>MRIGNDRRHDDFEINVISLIDVLLTLLMFFVLTTTFIQHSRMQVTLPKASAEERDMQAPALTVVVDRDGHYYVGSDEVLGEGVEPLKQAIANAAGDDRERQVTIRADAMTSHQNVVVAMDALGQLGFTRLSIATTPAQADKGQ</sequence>
<reference evidence="9 10" key="1">
    <citation type="submission" date="2019-02" db="EMBL/GenBank/DDBJ databases">
        <title>Dyella amyloliquefaciens sp. nov., isolated from forest soil.</title>
        <authorList>
            <person name="Gao Z.-H."/>
            <person name="Qiu L.-H."/>
        </authorList>
    </citation>
    <scope>NUCLEOTIDE SEQUENCE [LARGE SCALE GENOMIC DNA]</scope>
    <source>
        <strain evidence="9 10">KACC 12747</strain>
    </source>
</reference>
<dbReference type="PANTHER" id="PTHR30558">
    <property type="entry name" value="EXBD MEMBRANE COMPONENT OF PMF-DRIVEN MACROMOLECULE IMPORT SYSTEM"/>
    <property type="match status" value="1"/>
</dbReference>
<dbReference type="GO" id="GO:0005886">
    <property type="term" value="C:plasma membrane"/>
    <property type="evidence" value="ECO:0007669"/>
    <property type="project" value="UniProtKB-SubCell"/>
</dbReference>
<protein>
    <submittedName>
        <fullName evidence="9">Biopolymer transporter ExbD</fullName>
    </submittedName>
</protein>
<keyword evidence="4 7" id="KW-0812">Transmembrane</keyword>
<evidence type="ECO:0000313" key="10">
    <source>
        <dbReference type="Proteomes" id="UP000291822"/>
    </source>
</evidence>
<dbReference type="GO" id="GO:0022857">
    <property type="term" value="F:transmembrane transporter activity"/>
    <property type="evidence" value="ECO:0007669"/>
    <property type="project" value="InterPro"/>
</dbReference>
<gene>
    <name evidence="9" type="ORF">EZM97_12895</name>
</gene>
<comment type="caution">
    <text evidence="9">The sequence shown here is derived from an EMBL/GenBank/DDBJ whole genome shotgun (WGS) entry which is preliminary data.</text>
</comment>
<keyword evidence="3" id="KW-1003">Cell membrane</keyword>
<dbReference type="Pfam" id="PF02472">
    <property type="entry name" value="ExbD"/>
    <property type="match status" value="1"/>
</dbReference>
<organism evidence="9 10">
    <name type="scientific">Dyella soli</name>
    <dbReference type="NCBI Taxonomy" id="522319"/>
    <lineage>
        <taxon>Bacteria</taxon>
        <taxon>Pseudomonadati</taxon>
        <taxon>Pseudomonadota</taxon>
        <taxon>Gammaproteobacteria</taxon>
        <taxon>Lysobacterales</taxon>
        <taxon>Rhodanobacteraceae</taxon>
        <taxon>Dyella</taxon>
    </lineage>
</organism>
<evidence type="ECO:0000256" key="4">
    <source>
        <dbReference type="ARBA" id="ARBA00022692"/>
    </source>
</evidence>
<keyword evidence="7" id="KW-0653">Protein transport</keyword>
<dbReference type="PANTHER" id="PTHR30558:SF3">
    <property type="entry name" value="BIOPOLYMER TRANSPORT PROTEIN EXBD-RELATED"/>
    <property type="match status" value="1"/>
</dbReference>
<dbReference type="Gene3D" id="3.30.420.270">
    <property type="match status" value="1"/>
</dbReference>
<evidence type="ECO:0000256" key="5">
    <source>
        <dbReference type="ARBA" id="ARBA00022989"/>
    </source>
</evidence>
<keyword evidence="5 8" id="KW-1133">Transmembrane helix</keyword>
<name>A0A4R0YPM9_9GAMM</name>
<evidence type="ECO:0000256" key="8">
    <source>
        <dbReference type="SAM" id="Phobius"/>
    </source>
</evidence>
<dbReference type="Proteomes" id="UP000291822">
    <property type="component" value="Unassembled WGS sequence"/>
</dbReference>
<keyword evidence="10" id="KW-1185">Reference proteome</keyword>
<evidence type="ECO:0000256" key="3">
    <source>
        <dbReference type="ARBA" id="ARBA00022475"/>
    </source>
</evidence>
<comment type="similarity">
    <text evidence="2 7">Belongs to the ExbD/TolR family.</text>
</comment>
<comment type="subcellular location">
    <subcellularLocation>
        <location evidence="1">Cell membrane</location>
        <topology evidence="1">Single-pass membrane protein</topology>
    </subcellularLocation>
    <subcellularLocation>
        <location evidence="7">Cell membrane</location>
        <topology evidence="7">Single-pass type II membrane protein</topology>
    </subcellularLocation>
</comment>
<proteinExistence type="inferred from homology"/>
<dbReference type="EMBL" id="SJTG01000002">
    <property type="protein sequence ID" value="TCI09845.1"/>
    <property type="molecule type" value="Genomic_DNA"/>
</dbReference>
<evidence type="ECO:0000256" key="6">
    <source>
        <dbReference type="ARBA" id="ARBA00023136"/>
    </source>
</evidence>
<dbReference type="AlphaFoldDB" id="A0A4R0YPM9"/>
<keyword evidence="7" id="KW-0813">Transport</keyword>
<dbReference type="GO" id="GO:0015031">
    <property type="term" value="P:protein transport"/>
    <property type="evidence" value="ECO:0007669"/>
    <property type="project" value="UniProtKB-KW"/>
</dbReference>